<keyword evidence="2" id="KW-1185">Reference proteome</keyword>
<reference evidence="1 2" key="1">
    <citation type="journal article" date="2014" name="Mol. Plant">
        <title>Chromosome Scale Genome Assembly and Transcriptome Profiling of Nannochloropsis gaditana in Nitrogen Depletion.</title>
        <authorList>
            <person name="Corteggiani Carpinelli E."/>
            <person name="Telatin A."/>
            <person name="Vitulo N."/>
            <person name="Forcato C."/>
            <person name="D'Angelo M."/>
            <person name="Schiavon R."/>
            <person name="Vezzi A."/>
            <person name="Giacometti G.M."/>
            <person name="Morosinotto T."/>
            <person name="Valle G."/>
        </authorList>
    </citation>
    <scope>NUCLEOTIDE SEQUENCE [LARGE SCALE GENOMIC DNA]</scope>
    <source>
        <strain evidence="1 2">B-31</strain>
    </source>
</reference>
<comment type="caution">
    <text evidence="1">The sequence shown here is derived from an EMBL/GenBank/DDBJ whole genome shotgun (WGS) entry which is preliminary data.</text>
</comment>
<evidence type="ECO:0000313" key="1">
    <source>
        <dbReference type="EMBL" id="EWM26727.1"/>
    </source>
</evidence>
<organism evidence="1 2">
    <name type="scientific">Nannochloropsis gaditana</name>
    <dbReference type="NCBI Taxonomy" id="72520"/>
    <lineage>
        <taxon>Eukaryota</taxon>
        <taxon>Sar</taxon>
        <taxon>Stramenopiles</taxon>
        <taxon>Ochrophyta</taxon>
        <taxon>Eustigmatophyceae</taxon>
        <taxon>Eustigmatales</taxon>
        <taxon>Monodopsidaceae</taxon>
        <taxon>Nannochloropsis</taxon>
    </lineage>
</organism>
<gene>
    <name evidence="1" type="ORF">Naga_100001g146</name>
</gene>
<name>W7TKX5_9STRA</name>
<dbReference type="EMBL" id="AZIL01000609">
    <property type="protein sequence ID" value="EWM26727.1"/>
    <property type="molecule type" value="Genomic_DNA"/>
</dbReference>
<dbReference type="OrthoDB" id="10651753at2759"/>
<dbReference type="Proteomes" id="UP000019335">
    <property type="component" value="Chromosome 8"/>
</dbReference>
<proteinExistence type="predicted"/>
<evidence type="ECO:0000313" key="2">
    <source>
        <dbReference type="Proteomes" id="UP000019335"/>
    </source>
</evidence>
<protein>
    <submittedName>
        <fullName evidence="1">Uncharacterized protein</fullName>
    </submittedName>
</protein>
<accession>W7TKX5</accession>
<sequence length="224" mass="25665">MSGPHISERVVFFMGRVRGATRELPGEGSLLGYAAFCVLEPREIPRYVKEILFPFCRAAIIVPCLYLSRRRKNGISRDTRFLVGQFGREARSGRPTPCCLWMAKTRRGHTVTTSGSLSFLMGLRMARHNLSWFNLNVRTQQLCDRLLVARRVRQQNGDYSRFWPLPLFRVAPPLLFGLLVWRVCSKILANEADGVHTIVFIGTISQLLCCRDICKDILSMFRTR</sequence>
<dbReference type="AlphaFoldDB" id="W7TKX5"/>